<evidence type="ECO:0008006" key="3">
    <source>
        <dbReference type="Google" id="ProtNLM"/>
    </source>
</evidence>
<dbReference type="PATRIC" id="fig|1008153.3.peg.895"/>
<evidence type="ECO:0000313" key="1">
    <source>
        <dbReference type="EMBL" id="KYH27002.1"/>
    </source>
</evidence>
<evidence type="ECO:0000313" key="2">
    <source>
        <dbReference type="Proteomes" id="UP000075321"/>
    </source>
</evidence>
<proteinExistence type="predicted"/>
<dbReference type="EMBL" id="LTAZ01000003">
    <property type="protein sequence ID" value="KYH27002.1"/>
    <property type="molecule type" value="Genomic_DNA"/>
</dbReference>
<dbReference type="OrthoDB" id="189635at2157"/>
<accession>A0A151AHG5</accession>
<gene>
    <name evidence="1" type="ORF">HAPAU_08900</name>
</gene>
<dbReference type="Proteomes" id="UP000075321">
    <property type="component" value="Unassembled WGS sequence"/>
</dbReference>
<dbReference type="RefSeq" id="WP_157078416.1">
    <property type="nucleotide sequence ID" value="NZ_LTAZ01000003.1"/>
</dbReference>
<keyword evidence="2" id="KW-1185">Reference proteome</keyword>
<reference evidence="1 2" key="1">
    <citation type="submission" date="2016-02" db="EMBL/GenBank/DDBJ databases">
        <title>Genome sequence of Halalkalicoccus paucihalophilus DSM 24557.</title>
        <authorList>
            <person name="Poehlein A."/>
            <person name="Daniel R."/>
        </authorList>
    </citation>
    <scope>NUCLEOTIDE SEQUENCE [LARGE SCALE GENOMIC DNA]</scope>
    <source>
        <strain evidence="1 2">DSM 24557</strain>
    </source>
</reference>
<organism evidence="1 2">
    <name type="scientific">Halalkalicoccus paucihalophilus</name>
    <dbReference type="NCBI Taxonomy" id="1008153"/>
    <lineage>
        <taxon>Archaea</taxon>
        <taxon>Methanobacteriati</taxon>
        <taxon>Methanobacteriota</taxon>
        <taxon>Stenosarchaea group</taxon>
        <taxon>Halobacteria</taxon>
        <taxon>Halobacteriales</taxon>
        <taxon>Halococcaceae</taxon>
        <taxon>Halalkalicoccus</taxon>
    </lineage>
</organism>
<name>A0A151AHG5_9EURY</name>
<protein>
    <recommendedName>
        <fullName evidence="3">RING-type domain-containing protein</fullName>
    </recommendedName>
</protein>
<sequence>MGTRCTLCRHRFPDYTLQEWCECGWCMDENCKRNHEPFCPAHGEDRWIGTVEF</sequence>
<dbReference type="AlphaFoldDB" id="A0A151AHG5"/>
<comment type="caution">
    <text evidence="1">The sequence shown here is derived from an EMBL/GenBank/DDBJ whole genome shotgun (WGS) entry which is preliminary data.</text>
</comment>